<evidence type="ECO:0000313" key="2">
    <source>
        <dbReference type="Proteomes" id="UP000622687"/>
    </source>
</evidence>
<keyword evidence="1" id="KW-0418">Kinase</keyword>
<name>A0A934I1Z6_9CLOT</name>
<keyword evidence="1" id="KW-0808">Transferase</keyword>
<accession>A0A934I1Z6</accession>
<dbReference type="AlphaFoldDB" id="A0A934I1Z6"/>
<evidence type="ECO:0000313" key="1">
    <source>
        <dbReference type="EMBL" id="MBI6874637.1"/>
    </source>
</evidence>
<dbReference type="Proteomes" id="UP000622687">
    <property type="component" value="Unassembled WGS sequence"/>
</dbReference>
<dbReference type="SUPFAM" id="SSF56112">
    <property type="entry name" value="Protein kinase-like (PK-like)"/>
    <property type="match status" value="1"/>
</dbReference>
<protein>
    <submittedName>
        <fullName evidence="1">Serine/threonine protein kinase</fullName>
    </submittedName>
</protein>
<comment type="caution">
    <text evidence="1">The sequence shown here is derived from an EMBL/GenBank/DDBJ whole genome shotgun (WGS) entry which is preliminary data.</text>
</comment>
<dbReference type="GO" id="GO:0004674">
    <property type="term" value="F:protein serine/threonine kinase activity"/>
    <property type="evidence" value="ECO:0007669"/>
    <property type="project" value="UniProtKB-KW"/>
</dbReference>
<dbReference type="InterPro" id="IPR011009">
    <property type="entry name" value="Kinase-like_dom_sf"/>
</dbReference>
<reference evidence="1" key="1">
    <citation type="submission" date="2020-12" db="EMBL/GenBank/DDBJ databases">
        <title>Clostridium thailandense sp. nov., a novel acetogenic bacterium isolated from peat land soil in Thailand.</title>
        <authorList>
            <person name="Chaikitkaew S."/>
            <person name="Birkeland N.K."/>
        </authorList>
    </citation>
    <scope>NUCLEOTIDE SEQUENCE</scope>
    <source>
        <strain evidence="1">DSM 17425</strain>
    </source>
</reference>
<keyword evidence="1" id="KW-0723">Serine/threonine-protein kinase</keyword>
<gene>
    <name evidence="1" type="ORF">I6U51_18370</name>
</gene>
<keyword evidence="2" id="KW-1185">Reference proteome</keyword>
<dbReference type="RefSeq" id="WP_211144022.1">
    <property type="nucleotide sequence ID" value="NZ_JAEEGB010000028.1"/>
</dbReference>
<dbReference type="EMBL" id="JAEEGB010000028">
    <property type="protein sequence ID" value="MBI6874637.1"/>
    <property type="molecule type" value="Genomic_DNA"/>
</dbReference>
<organism evidence="1 2">
    <name type="scientific">Clostridium aciditolerans</name>
    <dbReference type="NCBI Taxonomy" id="339861"/>
    <lineage>
        <taxon>Bacteria</taxon>
        <taxon>Bacillati</taxon>
        <taxon>Bacillota</taxon>
        <taxon>Clostridia</taxon>
        <taxon>Eubacteriales</taxon>
        <taxon>Clostridiaceae</taxon>
        <taxon>Clostridium</taxon>
    </lineage>
</organism>
<proteinExistence type="predicted"/>
<sequence>MNKFDIYEKMDLNKCKYLGRGRNGKVYLLPDGKTVIKICMIERSCIDEYKVLKAAEGSKYFPKVYGRFGKIMFREYVGGEKLPVYLRKNKLSRELAISLIGLIEEFKRLGFRRLDIRGEHIYVQKDESVVVIDPAGQIIMSARYPESMIKELRRQKCAKRFYEILKEVRPDLYKQWKR</sequence>